<protein>
    <submittedName>
        <fullName evidence="9">NADH-quinone oxidoreductase, E subunit</fullName>
    </submittedName>
</protein>
<keyword evidence="5 7" id="KW-0411">Iron-sulfur</keyword>
<dbReference type="HOGENOM" id="CLU_054362_2_0_0"/>
<proteinExistence type="inferred from homology"/>
<evidence type="ECO:0000256" key="4">
    <source>
        <dbReference type="ARBA" id="ARBA00023004"/>
    </source>
</evidence>
<keyword evidence="2 7" id="KW-0001">2Fe-2S</keyword>
<evidence type="ECO:0000256" key="1">
    <source>
        <dbReference type="ARBA" id="ARBA00010643"/>
    </source>
</evidence>
<dbReference type="SUPFAM" id="SSF52833">
    <property type="entry name" value="Thioredoxin-like"/>
    <property type="match status" value="1"/>
</dbReference>
<evidence type="ECO:0000313" key="10">
    <source>
        <dbReference type="Proteomes" id="UP000000379"/>
    </source>
</evidence>
<feature type="binding site" evidence="7">
    <location>
        <position position="135"/>
    </location>
    <ligand>
        <name>[2Fe-2S] cluster</name>
        <dbReference type="ChEBI" id="CHEBI:190135"/>
    </ligand>
</feature>
<dbReference type="FunFam" id="1.10.10.1590:FF:000001">
    <property type="entry name" value="NADH-quinone oxidoreductase subunit E"/>
    <property type="match status" value="1"/>
</dbReference>
<dbReference type="GO" id="GO:0051537">
    <property type="term" value="F:2 iron, 2 sulfur cluster binding"/>
    <property type="evidence" value="ECO:0007669"/>
    <property type="project" value="UniProtKB-KW"/>
</dbReference>
<name>D7CWC7_TRURR</name>
<evidence type="ECO:0000256" key="5">
    <source>
        <dbReference type="ARBA" id="ARBA00023014"/>
    </source>
</evidence>
<dbReference type="RefSeq" id="WP_013179436.1">
    <property type="nucleotide sequence ID" value="NC_014221.1"/>
</dbReference>
<comment type="cofactor">
    <cofactor evidence="6">
        <name>[2Fe-2S] cluster</name>
        <dbReference type="ChEBI" id="CHEBI:190135"/>
    </cofactor>
</comment>
<evidence type="ECO:0000256" key="7">
    <source>
        <dbReference type="PIRSR" id="PIRSR000216-1"/>
    </source>
</evidence>
<dbReference type="InterPro" id="IPR041921">
    <property type="entry name" value="NuoE_N"/>
</dbReference>
<keyword evidence="3 7" id="KW-0479">Metal-binding</keyword>
<dbReference type="InterPro" id="IPR002023">
    <property type="entry name" value="NuoE-like"/>
</dbReference>
<dbReference type="EMBL" id="CP002049">
    <property type="protein sequence ID" value="ADI16077.1"/>
    <property type="molecule type" value="Genomic_DNA"/>
</dbReference>
<dbReference type="PANTHER" id="PTHR10371">
    <property type="entry name" value="NADH DEHYDROGENASE UBIQUINONE FLAVOPROTEIN 2, MITOCHONDRIAL"/>
    <property type="match status" value="1"/>
</dbReference>
<organism evidence="9 10">
    <name type="scientific">Truepera radiovictrix (strain DSM 17093 / CIP 108686 / LMG 22925 / RQ-24)</name>
    <dbReference type="NCBI Taxonomy" id="649638"/>
    <lineage>
        <taxon>Bacteria</taxon>
        <taxon>Thermotogati</taxon>
        <taxon>Deinococcota</taxon>
        <taxon>Deinococci</taxon>
        <taxon>Trueperales</taxon>
        <taxon>Trueperaceae</taxon>
        <taxon>Truepera</taxon>
    </lineage>
</organism>
<dbReference type="Gene3D" id="1.10.10.1590">
    <property type="entry name" value="NADH-quinone oxidoreductase subunit E"/>
    <property type="match status" value="1"/>
</dbReference>
<sequence>MIELKTHKPFFADKQDVLSEILGRYPEYGRRSAVMPLLWEVQRAERHISEARIEEIAEILGLHATEVKGVMSFYSTYHELPVGKYHLQICATLSCSLAGADEMYDFISEETGLVSGETDREGLFSLQKVECLGSCGTAPVLQVNDTFYERVTPSRCKALLAALRRGEEPAPWRERGGDNEGAEKPEISAEY</sequence>
<reference evidence="10" key="1">
    <citation type="submission" date="2010-05" db="EMBL/GenBank/DDBJ databases">
        <title>The complete genome of Truepera radiovictris DSM 17093.</title>
        <authorList>
            <consortium name="US DOE Joint Genome Institute (JGI-PGF)"/>
            <person name="Lucas S."/>
            <person name="Copeland A."/>
            <person name="Lapidus A."/>
            <person name="Glavina del Rio T."/>
            <person name="Dalin E."/>
            <person name="Tice H."/>
            <person name="Bruce D."/>
            <person name="Goodwin L."/>
            <person name="Pitluck S."/>
            <person name="Kyrpides N."/>
            <person name="Mavromatis K."/>
            <person name="Ovchinnikova G."/>
            <person name="Munk A.C."/>
            <person name="Detter J.C."/>
            <person name="Han C."/>
            <person name="Tapia R."/>
            <person name="Land M."/>
            <person name="Hauser L."/>
            <person name="Markowitz V."/>
            <person name="Cheng J.-F."/>
            <person name="Hugenholtz P."/>
            <person name="Woyke T."/>
            <person name="Wu D."/>
            <person name="Tindall B."/>
            <person name="Pomrenke H.G."/>
            <person name="Brambilla E."/>
            <person name="Klenk H.-P."/>
            <person name="Eisen J.A."/>
        </authorList>
    </citation>
    <scope>NUCLEOTIDE SEQUENCE [LARGE SCALE GENOMIC DNA]</scope>
    <source>
        <strain evidence="10">DSM 17093 / CIP 108686 / LMG 22925 / RQ-24</strain>
    </source>
</reference>
<keyword evidence="10" id="KW-1185">Reference proteome</keyword>
<dbReference type="CDD" id="cd03064">
    <property type="entry name" value="TRX_Fd_NuoE"/>
    <property type="match status" value="1"/>
</dbReference>
<evidence type="ECO:0000256" key="8">
    <source>
        <dbReference type="SAM" id="MobiDB-lite"/>
    </source>
</evidence>
<dbReference type="InterPro" id="IPR036249">
    <property type="entry name" value="Thioredoxin-like_sf"/>
</dbReference>
<evidence type="ECO:0000256" key="6">
    <source>
        <dbReference type="ARBA" id="ARBA00034078"/>
    </source>
</evidence>
<dbReference type="GO" id="GO:0046872">
    <property type="term" value="F:metal ion binding"/>
    <property type="evidence" value="ECO:0007669"/>
    <property type="project" value="UniProtKB-KW"/>
</dbReference>
<dbReference type="AlphaFoldDB" id="D7CWC7"/>
<dbReference type="OrthoDB" id="9807941at2"/>
<feature type="binding site" evidence="7">
    <location>
        <position position="131"/>
    </location>
    <ligand>
        <name>[2Fe-2S] cluster</name>
        <dbReference type="ChEBI" id="CHEBI:190135"/>
    </ligand>
</feature>
<accession>D7CWC7</accession>
<dbReference type="Pfam" id="PF01257">
    <property type="entry name" value="2Fe-2S_thioredx"/>
    <property type="match status" value="1"/>
</dbReference>
<comment type="similarity">
    <text evidence="1">Belongs to the complex I 24 kDa subunit family.</text>
</comment>
<comment type="cofactor">
    <cofactor evidence="7">
        <name>[2Fe-2S] cluster</name>
        <dbReference type="ChEBI" id="CHEBI:190135"/>
    </cofactor>
    <text evidence="7">Binds 1 [2Fe-2S] cluster.</text>
</comment>
<dbReference type="KEGG" id="tra:Trad_2983"/>
<dbReference type="PIRSF" id="PIRSF000216">
    <property type="entry name" value="NADH_DH_24kDa"/>
    <property type="match status" value="1"/>
</dbReference>
<dbReference type="Gene3D" id="3.40.30.10">
    <property type="entry name" value="Glutaredoxin"/>
    <property type="match status" value="1"/>
</dbReference>
<reference evidence="9 10" key="2">
    <citation type="journal article" date="2011" name="Stand. Genomic Sci.">
        <title>Complete genome sequence of Truepera radiovictrix type strain (RQ-24).</title>
        <authorList>
            <person name="Ivanova N."/>
            <person name="Rohde C."/>
            <person name="Munk C."/>
            <person name="Nolan M."/>
            <person name="Lucas S."/>
            <person name="Del Rio T.G."/>
            <person name="Tice H."/>
            <person name="Deshpande S."/>
            <person name="Cheng J.F."/>
            <person name="Tapia R."/>
            <person name="Han C."/>
            <person name="Goodwin L."/>
            <person name="Pitluck S."/>
            <person name="Liolios K."/>
            <person name="Mavromatis K."/>
            <person name="Mikhailova N."/>
            <person name="Pati A."/>
            <person name="Chen A."/>
            <person name="Palaniappan K."/>
            <person name="Land M."/>
            <person name="Hauser L."/>
            <person name="Chang Y.J."/>
            <person name="Jeffries C.D."/>
            <person name="Brambilla E."/>
            <person name="Rohde M."/>
            <person name="Goker M."/>
            <person name="Tindall B.J."/>
            <person name="Woyke T."/>
            <person name="Bristow J."/>
            <person name="Eisen J.A."/>
            <person name="Markowitz V."/>
            <person name="Hugenholtz P."/>
            <person name="Kyrpides N.C."/>
            <person name="Klenk H.P."/>
            <person name="Lapidus A."/>
        </authorList>
    </citation>
    <scope>NUCLEOTIDE SEQUENCE [LARGE SCALE GENOMIC DNA]</scope>
    <source>
        <strain evidence="10">DSM 17093 / CIP 108686 / LMG 22925 / RQ-24</strain>
    </source>
</reference>
<dbReference type="eggNOG" id="COG1905">
    <property type="taxonomic scope" value="Bacteria"/>
</dbReference>
<gene>
    <name evidence="9" type="ordered locus">Trad_2983</name>
</gene>
<dbReference type="PANTHER" id="PTHR10371:SF3">
    <property type="entry name" value="NADH DEHYDROGENASE [UBIQUINONE] FLAVOPROTEIN 2, MITOCHONDRIAL"/>
    <property type="match status" value="1"/>
</dbReference>
<dbReference type="GO" id="GO:0003954">
    <property type="term" value="F:NADH dehydrogenase activity"/>
    <property type="evidence" value="ECO:0007669"/>
    <property type="project" value="TreeGrafter"/>
</dbReference>
<feature type="binding site" evidence="7">
    <location>
        <position position="95"/>
    </location>
    <ligand>
        <name>[2Fe-2S] cluster</name>
        <dbReference type="ChEBI" id="CHEBI:190135"/>
    </ligand>
</feature>
<dbReference type="NCBIfam" id="TIGR01958">
    <property type="entry name" value="nuoE_fam"/>
    <property type="match status" value="1"/>
</dbReference>
<dbReference type="Proteomes" id="UP000000379">
    <property type="component" value="Chromosome"/>
</dbReference>
<evidence type="ECO:0000256" key="3">
    <source>
        <dbReference type="ARBA" id="ARBA00022723"/>
    </source>
</evidence>
<dbReference type="InterPro" id="IPR042128">
    <property type="entry name" value="NuoE_dom"/>
</dbReference>
<keyword evidence="4 7" id="KW-0408">Iron</keyword>
<feature type="region of interest" description="Disordered" evidence="8">
    <location>
        <begin position="167"/>
        <end position="191"/>
    </location>
</feature>
<feature type="binding site" evidence="7">
    <location>
        <position position="90"/>
    </location>
    <ligand>
        <name>[2Fe-2S] cluster</name>
        <dbReference type="ChEBI" id="CHEBI:190135"/>
    </ligand>
</feature>
<evidence type="ECO:0000256" key="2">
    <source>
        <dbReference type="ARBA" id="ARBA00022714"/>
    </source>
</evidence>
<evidence type="ECO:0000313" key="9">
    <source>
        <dbReference type="EMBL" id="ADI16077.1"/>
    </source>
</evidence>
<dbReference type="STRING" id="649638.Trad_2983"/>